<proteinExistence type="predicted"/>
<name>A0A5K7X3N7_9BACT</name>
<dbReference type="AlphaFoldDB" id="A0A5K7X3N7"/>
<dbReference type="Gene3D" id="3.30.750.24">
    <property type="entry name" value="STAS domain"/>
    <property type="match status" value="1"/>
</dbReference>
<gene>
    <name evidence="1" type="ORF">PLANPX_0840</name>
</gene>
<protein>
    <recommendedName>
        <fullName evidence="3">STAS domain-containing protein</fullName>
    </recommendedName>
</protein>
<evidence type="ECO:0000313" key="2">
    <source>
        <dbReference type="Proteomes" id="UP000326837"/>
    </source>
</evidence>
<dbReference type="KEGG" id="lpav:PLANPX_0840"/>
<reference evidence="2" key="1">
    <citation type="submission" date="2019-10" db="EMBL/GenBank/DDBJ databases">
        <title>Lacipirellula parvula gen. nov., sp. nov., representing a lineage of planctomycetes widespread in freshwater anoxic habitats, and description of the family Lacipirellulaceae.</title>
        <authorList>
            <person name="Dedysh S.N."/>
            <person name="Kulichevskaya I.S."/>
            <person name="Beletsky A.V."/>
            <person name="Rakitin A.L."/>
            <person name="Mardanov A.V."/>
            <person name="Ivanova A.A."/>
            <person name="Saltykova V.X."/>
            <person name="Rijpstra W.I.C."/>
            <person name="Sinninghe Damste J.S."/>
            <person name="Ravin N.V."/>
        </authorList>
    </citation>
    <scope>NUCLEOTIDE SEQUENCE [LARGE SCALE GENOMIC DNA]</scope>
    <source>
        <strain evidence="2">PX69</strain>
    </source>
</reference>
<accession>A0A5K7X3N7</accession>
<dbReference type="Proteomes" id="UP000326837">
    <property type="component" value="Chromosome"/>
</dbReference>
<dbReference type="SUPFAM" id="SSF52091">
    <property type="entry name" value="SpoIIaa-like"/>
    <property type="match status" value="1"/>
</dbReference>
<evidence type="ECO:0008006" key="3">
    <source>
        <dbReference type="Google" id="ProtNLM"/>
    </source>
</evidence>
<keyword evidence="2" id="KW-1185">Reference proteome</keyword>
<organism evidence="1 2">
    <name type="scientific">Lacipirellula parvula</name>
    <dbReference type="NCBI Taxonomy" id="2650471"/>
    <lineage>
        <taxon>Bacteria</taxon>
        <taxon>Pseudomonadati</taxon>
        <taxon>Planctomycetota</taxon>
        <taxon>Planctomycetia</taxon>
        <taxon>Pirellulales</taxon>
        <taxon>Lacipirellulaceae</taxon>
        <taxon>Lacipirellula</taxon>
    </lineage>
</organism>
<dbReference type="InterPro" id="IPR036513">
    <property type="entry name" value="STAS_dom_sf"/>
</dbReference>
<dbReference type="EMBL" id="AP021861">
    <property type="protein sequence ID" value="BBO31228.1"/>
    <property type="molecule type" value="Genomic_DNA"/>
</dbReference>
<dbReference type="RefSeq" id="WP_152097408.1">
    <property type="nucleotide sequence ID" value="NZ_AP021861.1"/>
</dbReference>
<sequence length="127" mass="14215">MSDSETNWIDSRLEEGVRIVTITVGRLNPKVHLRKEFAQTLADAVAAGDRRFVLNLSQVRYTNHTYGILQLAFTAGNVLHGTGSRIAVCGLKGHPRRAYLFSDIEQFIPEFRTKRRAVAHVSQPVLA</sequence>
<evidence type="ECO:0000313" key="1">
    <source>
        <dbReference type="EMBL" id="BBO31228.1"/>
    </source>
</evidence>